<organism evidence="9 10">
    <name type="scientific">Porites evermanni</name>
    <dbReference type="NCBI Taxonomy" id="104178"/>
    <lineage>
        <taxon>Eukaryota</taxon>
        <taxon>Metazoa</taxon>
        <taxon>Cnidaria</taxon>
        <taxon>Anthozoa</taxon>
        <taxon>Hexacorallia</taxon>
        <taxon>Scleractinia</taxon>
        <taxon>Fungiina</taxon>
        <taxon>Poritidae</taxon>
        <taxon>Porites</taxon>
    </lineage>
</organism>
<dbReference type="Gene3D" id="1.10.260.40">
    <property type="entry name" value="lambda repressor-like DNA-binding domains"/>
    <property type="match status" value="1"/>
</dbReference>
<keyword evidence="5" id="KW-0804">Transcription</keyword>
<sequence length="156" mass="17322">MEKPESDGIAIISGSTSADGQQDPAVQKRQLENFIKWTVKIPPGNEDVVKTFILDHGGIISDETCEEDFQDSQTTPSIPPRLLAEKITSWLAENGVSQTVFAKLYMERSQGTVSVYLNNPPKEVPPGLGKAPWVMMDRFMNCSDVRDEFFKKATGK</sequence>
<evidence type="ECO:0000313" key="9">
    <source>
        <dbReference type="EMBL" id="CAH3188485.1"/>
    </source>
</evidence>
<evidence type="ECO:0000256" key="6">
    <source>
        <dbReference type="ARBA" id="ARBA00023242"/>
    </source>
</evidence>
<dbReference type="PROSITE" id="PS51042">
    <property type="entry name" value="CUT"/>
    <property type="match status" value="1"/>
</dbReference>
<dbReference type="InterPro" id="IPR003350">
    <property type="entry name" value="CUT_dom"/>
</dbReference>
<evidence type="ECO:0000256" key="1">
    <source>
        <dbReference type="ARBA" id="ARBA00004123"/>
    </source>
</evidence>
<evidence type="ECO:0000256" key="3">
    <source>
        <dbReference type="ARBA" id="ARBA00023125"/>
    </source>
</evidence>
<evidence type="ECO:0000256" key="5">
    <source>
        <dbReference type="ARBA" id="ARBA00023163"/>
    </source>
</evidence>
<feature type="region of interest" description="Disordered" evidence="7">
    <location>
        <begin position="1"/>
        <end position="24"/>
    </location>
</feature>
<evidence type="ECO:0000313" key="10">
    <source>
        <dbReference type="Proteomes" id="UP001159427"/>
    </source>
</evidence>
<dbReference type="SMART" id="SM01109">
    <property type="entry name" value="CUT"/>
    <property type="match status" value="1"/>
</dbReference>
<keyword evidence="2" id="KW-0805">Transcription regulation</keyword>
<evidence type="ECO:0000259" key="8">
    <source>
        <dbReference type="PROSITE" id="PS51042"/>
    </source>
</evidence>
<name>A0ABN8SBY9_9CNID</name>
<dbReference type="SUPFAM" id="SSF47413">
    <property type="entry name" value="lambda repressor-like DNA-binding domains"/>
    <property type="match status" value="1"/>
</dbReference>
<evidence type="ECO:0000256" key="7">
    <source>
        <dbReference type="SAM" id="MobiDB-lite"/>
    </source>
</evidence>
<accession>A0ABN8SBY9</accession>
<protein>
    <recommendedName>
        <fullName evidence="8">CUT domain-containing protein</fullName>
    </recommendedName>
</protein>
<keyword evidence="6" id="KW-0539">Nucleus</keyword>
<dbReference type="Pfam" id="PF02376">
    <property type="entry name" value="CUT"/>
    <property type="match status" value="1"/>
</dbReference>
<gene>
    <name evidence="9" type="ORF">PEVE_00018577</name>
</gene>
<evidence type="ECO:0000256" key="2">
    <source>
        <dbReference type="ARBA" id="ARBA00023015"/>
    </source>
</evidence>
<keyword evidence="4" id="KW-0371">Homeobox</keyword>
<feature type="non-terminal residue" evidence="9">
    <location>
        <position position="156"/>
    </location>
</feature>
<comment type="caution">
    <text evidence="9">The sequence shown here is derived from an EMBL/GenBank/DDBJ whole genome shotgun (WGS) entry which is preliminary data.</text>
</comment>
<keyword evidence="10" id="KW-1185">Reference proteome</keyword>
<dbReference type="InterPro" id="IPR010982">
    <property type="entry name" value="Lambda_DNA-bd_dom_sf"/>
</dbReference>
<evidence type="ECO:0000256" key="4">
    <source>
        <dbReference type="ARBA" id="ARBA00023155"/>
    </source>
</evidence>
<keyword evidence="3" id="KW-0238">DNA-binding</keyword>
<reference evidence="9 10" key="1">
    <citation type="submission" date="2022-05" db="EMBL/GenBank/DDBJ databases">
        <authorList>
            <consortium name="Genoscope - CEA"/>
            <person name="William W."/>
        </authorList>
    </citation>
    <scope>NUCLEOTIDE SEQUENCE [LARGE SCALE GENOMIC DNA]</scope>
</reference>
<dbReference type="Proteomes" id="UP001159427">
    <property type="component" value="Unassembled WGS sequence"/>
</dbReference>
<comment type="subcellular location">
    <subcellularLocation>
        <location evidence="1">Nucleus</location>
    </subcellularLocation>
</comment>
<feature type="domain" description="CUT" evidence="8">
    <location>
        <begin position="69"/>
        <end position="155"/>
    </location>
</feature>
<proteinExistence type="predicted"/>
<dbReference type="EMBL" id="CALNXI010002517">
    <property type="protein sequence ID" value="CAH3188485.1"/>
    <property type="molecule type" value="Genomic_DNA"/>
</dbReference>